<dbReference type="PANTHER" id="PTHR14191:SF3">
    <property type="entry name" value="NA(+)_H(+) EXCHANGE REGULATORY COFACTOR-LIKE PROTEIN NRFL-1"/>
    <property type="match status" value="1"/>
</dbReference>
<accession>A0A7N8X175</accession>
<dbReference type="Ensembl" id="ENSMAMT00000047989.1">
    <property type="protein sequence ID" value="ENSMAMP00000038984.1"/>
    <property type="gene ID" value="ENSMAMG00000005259.2"/>
</dbReference>
<dbReference type="Proteomes" id="UP000261640">
    <property type="component" value="Unplaced"/>
</dbReference>
<reference evidence="3" key="1">
    <citation type="submission" date="2025-08" db="UniProtKB">
        <authorList>
            <consortium name="Ensembl"/>
        </authorList>
    </citation>
    <scope>IDENTIFICATION</scope>
</reference>
<sequence>QDKLNGAYLSFCRKFTFNPKEGIDNPVMVITEDADSVSTPRPRLCVLKRDEGESYGFHLRVEQGRQGHIIRNVVLGGVGGCSGLQDGDRLLEVNNFYVVDHEEIVARIKQSGQWCLVVLGRVQDYLREMW</sequence>
<dbReference type="Gene3D" id="2.30.42.10">
    <property type="match status" value="1"/>
</dbReference>
<proteinExistence type="predicted"/>
<dbReference type="GO" id="GO:0016324">
    <property type="term" value="C:apical plasma membrane"/>
    <property type="evidence" value="ECO:0007669"/>
    <property type="project" value="TreeGrafter"/>
</dbReference>
<dbReference type="AlphaFoldDB" id="A0A7N8X175"/>
<protein>
    <submittedName>
        <fullName evidence="3">NHERF family PDZ scaffold protein 4b</fullName>
    </submittedName>
</protein>
<name>A0A7N8X175_9TELE</name>
<dbReference type="SMART" id="SM00228">
    <property type="entry name" value="PDZ"/>
    <property type="match status" value="1"/>
</dbReference>
<evidence type="ECO:0000313" key="3">
    <source>
        <dbReference type="Ensembl" id="ENSMAMP00000038984.1"/>
    </source>
</evidence>
<dbReference type="PROSITE" id="PS50106">
    <property type="entry name" value="PDZ"/>
    <property type="match status" value="1"/>
</dbReference>
<dbReference type="Pfam" id="PF00595">
    <property type="entry name" value="PDZ"/>
    <property type="match status" value="1"/>
</dbReference>
<organism evidence="3 4">
    <name type="scientific">Mastacembelus armatus</name>
    <name type="common">zig-zag eel</name>
    <dbReference type="NCBI Taxonomy" id="205130"/>
    <lineage>
        <taxon>Eukaryota</taxon>
        <taxon>Metazoa</taxon>
        <taxon>Chordata</taxon>
        <taxon>Craniata</taxon>
        <taxon>Vertebrata</taxon>
        <taxon>Euteleostomi</taxon>
        <taxon>Actinopterygii</taxon>
        <taxon>Neopterygii</taxon>
        <taxon>Teleostei</taxon>
        <taxon>Neoteleostei</taxon>
        <taxon>Acanthomorphata</taxon>
        <taxon>Anabantaria</taxon>
        <taxon>Synbranchiformes</taxon>
        <taxon>Mastacembelidae</taxon>
        <taxon>Mastacembelus</taxon>
    </lineage>
</organism>
<evidence type="ECO:0000256" key="1">
    <source>
        <dbReference type="ARBA" id="ARBA00022737"/>
    </source>
</evidence>
<dbReference type="GO" id="GO:0043495">
    <property type="term" value="F:protein-membrane adaptor activity"/>
    <property type="evidence" value="ECO:0007669"/>
    <property type="project" value="TreeGrafter"/>
</dbReference>
<keyword evidence="4" id="KW-1185">Reference proteome</keyword>
<keyword evidence="1" id="KW-0677">Repeat</keyword>
<dbReference type="InterPro" id="IPR036034">
    <property type="entry name" value="PDZ_sf"/>
</dbReference>
<dbReference type="GO" id="GO:0072659">
    <property type="term" value="P:protein localization to plasma membrane"/>
    <property type="evidence" value="ECO:0007669"/>
    <property type="project" value="TreeGrafter"/>
</dbReference>
<dbReference type="InterPro" id="IPR051067">
    <property type="entry name" value="NHER"/>
</dbReference>
<dbReference type="SUPFAM" id="SSF50156">
    <property type="entry name" value="PDZ domain-like"/>
    <property type="match status" value="1"/>
</dbReference>
<dbReference type="PANTHER" id="PTHR14191">
    <property type="entry name" value="PDZ DOMAIN CONTAINING PROTEIN"/>
    <property type="match status" value="1"/>
</dbReference>
<reference evidence="3" key="2">
    <citation type="submission" date="2025-09" db="UniProtKB">
        <authorList>
            <consortium name="Ensembl"/>
        </authorList>
    </citation>
    <scope>IDENTIFICATION</scope>
</reference>
<dbReference type="CDD" id="cd06768">
    <property type="entry name" value="PDZ_NHERF-like"/>
    <property type="match status" value="1"/>
</dbReference>
<dbReference type="GO" id="GO:0005102">
    <property type="term" value="F:signaling receptor binding"/>
    <property type="evidence" value="ECO:0007669"/>
    <property type="project" value="TreeGrafter"/>
</dbReference>
<feature type="domain" description="PDZ" evidence="2">
    <location>
        <begin position="43"/>
        <end position="123"/>
    </location>
</feature>
<evidence type="ECO:0000313" key="4">
    <source>
        <dbReference type="Proteomes" id="UP000261640"/>
    </source>
</evidence>
<dbReference type="InterPro" id="IPR001478">
    <property type="entry name" value="PDZ"/>
</dbReference>
<dbReference type="GeneTree" id="ENSGT00950000182849"/>
<evidence type="ECO:0000259" key="2">
    <source>
        <dbReference type="PROSITE" id="PS50106"/>
    </source>
</evidence>